<dbReference type="RefSeq" id="WP_150496457.1">
    <property type="nucleotide sequence ID" value="NZ_BMFA01000007.1"/>
</dbReference>
<feature type="domain" description="Guanylate cyclase" evidence="1">
    <location>
        <begin position="241"/>
        <end position="379"/>
    </location>
</feature>
<accession>A0A916X158</accession>
<protein>
    <submittedName>
        <fullName evidence="2">Adenylate cyclase</fullName>
    </submittedName>
</protein>
<evidence type="ECO:0000313" key="2">
    <source>
        <dbReference type="EMBL" id="GGB53448.1"/>
    </source>
</evidence>
<dbReference type="AlphaFoldDB" id="A0A916X158"/>
<keyword evidence="3" id="KW-1185">Reference proteome</keyword>
<reference evidence="2" key="1">
    <citation type="journal article" date="2014" name="Int. J. Syst. Evol. Microbiol.">
        <title>Complete genome sequence of Corynebacterium casei LMG S-19264T (=DSM 44701T), isolated from a smear-ripened cheese.</title>
        <authorList>
            <consortium name="US DOE Joint Genome Institute (JGI-PGF)"/>
            <person name="Walter F."/>
            <person name="Albersmeier A."/>
            <person name="Kalinowski J."/>
            <person name="Ruckert C."/>
        </authorList>
    </citation>
    <scope>NUCLEOTIDE SEQUENCE</scope>
    <source>
        <strain evidence="2">CGMCC 1.12426</strain>
    </source>
</reference>
<evidence type="ECO:0000259" key="1">
    <source>
        <dbReference type="PROSITE" id="PS50125"/>
    </source>
</evidence>
<dbReference type="PROSITE" id="PS50125">
    <property type="entry name" value="GUANYLATE_CYCLASE_2"/>
    <property type="match status" value="1"/>
</dbReference>
<dbReference type="GO" id="GO:0035556">
    <property type="term" value="P:intracellular signal transduction"/>
    <property type="evidence" value="ECO:0007669"/>
    <property type="project" value="InterPro"/>
</dbReference>
<dbReference type="CDD" id="cd07302">
    <property type="entry name" value="CHD"/>
    <property type="match status" value="1"/>
</dbReference>
<dbReference type="InterPro" id="IPR029787">
    <property type="entry name" value="Nucleotide_cyclase"/>
</dbReference>
<evidence type="ECO:0000313" key="3">
    <source>
        <dbReference type="Proteomes" id="UP000605148"/>
    </source>
</evidence>
<dbReference type="GO" id="GO:0004016">
    <property type="term" value="F:adenylate cyclase activity"/>
    <property type="evidence" value="ECO:0007669"/>
    <property type="project" value="UniProtKB-ARBA"/>
</dbReference>
<dbReference type="Pfam" id="PF00211">
    <property type="entry name" value="Guanylate_cyc"/>
    <property type="match status" value="1"/>
</dbReference>
<reference evidence="2" key="2">
    <citation type="submission" date="2020-09" db="EMBL/GenBank/DDBJ databases">
        <authorList>
            <person name="Sun Q."/>
            <person name="Zhou Y."/>
        </authorList>
    </citation>
    <scope>NUCLEOTIDE SEQUENCE</scope>
    <source>
        <strain evidence="2">CGMCC 1.12426</strain>
    </source>
</reference>
<dbReference type="Proteomes" id="UP000605148">
    <property type="component" value="Unassembled WGS sequence"/>
</dbReference>
<dbReference type="EMBL" id="BMFA01000007">
    <property type="protein sequence ID" value="GGB53448.1"/>
    <property type="molecule type" value="Genomic_DNA"/>
</dbReference>
<dbReference type="OrthoDB" id="4565346at2"/>
<dbReference type="SMART" id="SM00044">
    <property type="entry name" value="CYCc"/>
    <property type="match status" value="1"/>
</dbReference>
<dbReference type="InterPro" id="IPR050697">
    <property type="entry name" value="Adenylyl/Guanylyl_Cyclase_3/4"/>
</dbReference>
<gene>
    <name evidence="2" type="ORF">GCM10011316_26830</name>
</gene>
<proteinExistence type="predicted"/>
<dbReference type="SUPFAM" id="SSF55073">
    <property type="entry name" value="Nucleotide cyclase"/>
    <property type="match status" value="1"/>
</dbReference>
<dbReference type="PANTHER" id="PTHR43081">
    <property type="entry name" value="ADENYLATE CYCLASE, TERMINAL-DIFFERENTIATION SPECIFIC-RELATED"/>
    <property type="match status" value="1"/>
</dbReference>
<dbReference type="PANTHER" id="PTHR43081:SF11">
    <property type="entry name" value="BLR2264 PROTEIN"/>
    <property type="match status" value="1"/>
</dbReference>
<organism evidence="2 3">
    <name type="scientific">Roseibium aquae</name>
    <dbReference type="NCBI Taxonomy" id="1323746"/>
    <lineage>
        <taxon>Bacteria</taxon>
        <taxon>Pseudomonadati</taxon>
        <taxon>Pseudomonadota</taxon>
        <taxon>Alphaproteobacteria</taxon>
        <taxon>Hyphomicrobiales</taxon>
        <taxon>Stappiaceae</taxon>
        <taxon>Roseibium</taxon>
    </lineage>
</organism>
<name>A0A916X158_9HYPH</name>
<sequence>MTPLALDPAPRSYPSFVILTRRSNRGASCVPENQSLEDVKQWLVREATGIADVLLLFEEYMWRCRAAGIPVDRSTLHVGTLHPRMIGFSWSWNTDDGLCDELAATMEARGSAAYTRNPLFRVIAEGEVIEVQLTTEEGAASSPLMEELAQNGYTEYVAMPLSAAGDRQNAITFATKEPGGFSAEIKAKAGPLLDVFALHVERHIFQRIAQNVVETYLGPSAGARVLRGEIRRGDGEAIKAVVFLSDLRDFTGLTDRLSGPEVSAVLNTYFETVANAVLSRGGDVLKFIGDGILAVFPHDVLGRSAAATCAFEAAREALKVLETLNREPPDAIARIDGWRPLRAGIALHEGEVFFGNVGAQTRLDFTVIGRAVNETSRVEALCKELQRALLLTEPVYSALESETRADVMLIGAHKLRGVEKPIQIYAPAECGRSRTP</sequence>
<dbReference type="InterPro" id="IPR001054">
    <property type="entry name" value="A/G_cyclase"/>
</dbReference>
<dbReference type="Gene3D" id="3.30.70.1230">
    <property type="entry name" value="Nucleotide cyclase"/>
    <property type="match status" value="1"/>
</dbReference>
<comment type="caution">
    <text evidence="2">The sequence shown here is derived from an EMBL/GenBank/DDBJ whole genome shotgun (WGS) entry which is preliminary data.</text>
</comment>
<dbReference type="GO" id="GO:0006171">
    <property type="term" value="P:cAMP biosynthetic process"/>
    <property type="evidence" value="ECO:0007669"/>
    <property type="project" value="TreeGrafter"/>
</dbReference>